<sequence>MKTKKTELRVFTIADWEKEERYLQKRHSEGWKFKKVNLPGIYHFERCAPEDVVYQLDYNEEGLEHKDEYVQMFRDCGWEYVQDFGGYSYFRKPVSQMQGEEKIFCDDESRLDMMRRVFAGRYLPIFIILILLILPNLLNQFHSEDPDAPVLLVLFLILLAAYAWAVVSFGYRYFKLKGRLKK</sequence>
<name>A0A9D1EMT2_9FIRM</name>
<keyword evidence="1" id="KW-0812">Transmembrane</keyword>
<evidence type="ECO:0000313" key="2">
    <source>
        <dbReference type="EMBL" id="HIS24086.1"/>
    </source>
</evidence>
<reference evidence="2" key="2">
    <citation type="journal article" date="2021" name="PeerJ">
        <title>Extensive microbial diversity within the chicken gut microbiome revealed by metagenomics and culture.</title>
        <authorList>
            <person name="Gilroy R."/>
            <person name="Ravi A."/>
            <person name="Getino M."/>
            <person name="Pursley I."/>
            <person name="Horton D.L."/>
            <person name="Alikhan N.F."/>
            <person name="Baker D."/>
            <person name="Gharbi K."/>
            <person name="Hall N."/>
            <person name="Watson M."/>
            <person name="Adriaenssens E.M."/>
            <person name="Foster-Nyarko E."/>
            <person name="Jarju S."/>
            <person name="Secka A."/>
            <person name="Antonio M."/>
            <person name="Oren A."/>
            <person name="Chaudhuri R.R."/>
            <person name="La Ragione R."/>
            <person name="Hildebrand F."/>
            <person name="Pallen M.J."/>
        </authorList>
    </citation>
    <scope>NUCLEOTIDE SEQUENCE</scope>
    <source>
        <strain evidence="2">CHK157-1446</strain>
    </source>
</reference>
<accession>A0A9D1EMT2</accession>
<proteinExistence type="predicted"/>
<feature type="transmembrane region" description="Helical" evidence="1">
    <location>
        <begin position="119"/>
        <end position="138"/>
    </location>
</feature>
<dbReference type="EMBL" id="DVIR01000012">
    <property type="protein sequence ID" value="HIS24086.1"/>
    <property type="molecule type" value="Genomic_DNA"/>
</dbReference>
<feature type="transmembrane region" description="Helical" evidence="1">
    <location>
        <begin position="150"/>
        <end position="174"/>
    </location>
</feature>
<dbReference type="AlphaFoldDB" id="A0A9D1EMT2"/>
<keyword evidence="1" id="KW-0472">Membrane</keyword>
<dbReference type="Pfam" id="PF11193">
    <property type="entry name" value="DUF2812"/>
    <property type="match status" value="1"/>
</dbReference>
<comment type="caution">
    <text evidence="2">The sequence shown here is derived from an EMBL/GenBank/DDBJ whole genome shotgun (WGS) entry which is preliminary data.</text>
</comment>
<dbReference type="InterPro" id="IPR021359">
    <property type="entry name" value="DUF2812"/>
</dbReference>
<keyword evidence="1" id="KW-1133">Transmembrane helix</keyword>
<evidence type="ECO:0000313" key="3">
    <source>
        <dbReference type="Proteomes" id="UP000823982"/>
    </source>
</evidence>
<reference evidence="2" key="1">
    <citation type="submission" date="2020-10" db="EMBL/GenBank/DDBJ databases">
        <authorList>
            <person name="Gilroy R."/>
        </authorList>
    </citation>
    <scope>NUCLEOTIDE SEQUENCE</scope>
    <source>
        <strain evidence="2">CHK157-1446</strain>
    </source>
</reference>
<organism evidence="2 3">
    <name type="scientific">Candidatus Faeciplasma gallinarum</name>
    <dbReference type="NCBI Taxonomy" id="2840799"/>
    <lineage>
        <taxon>Bacteria</taxon>
        <taxon>Bacillati</taxon>
        <taxon>Bacillota</taxon>
        <taxon>Clostridia</taxon>
        <taxon>Eubacteriales</taxon>
        <taxon>Oscillospiraceae</taxon>
        <taxon>Oscillospiraceae incertae sedis</taxon>
        <taxon>Candidatus Faeciplasma</taxon>
    </lineage>
</organism>
<protein>
    <submittedName>
        <fullName evidence="2">DUF2812 domain-containing protein</fullName>
    </submittedName>
</protein>
<dbReference type="Proteomes" id="UP000823982">
    <property type="component" value="Unassembled WGS sequence"/>
</dbReference>
<gene>
    <name evidence="2" type="ORF">IAD01_01625</name>
</gene>
<evidence type="ECO:0000256" key="1">
    <source>
        <dbReference type="SAM" id="Phobius"/>
    </source>
</evidence>